<organism evidence="8 9">
    <name type="scientific">Aphanomyces stellatus</name>
    <dbReference type="NCBI Taxonomy" id="120398"/>
    <lineage>
        <taxon>Eukaryota</taxon>
        <taxon>Sar</taxon>
        <taxon>Stramenopiles</taxon>
        <taxon>Oomycota</taxon>
        <taxon>Saprolegniomycetes</taxon>
        <taxon>Saprolegniales</taxon>
        <taxon>Verrucalvaceae</taxon>
        <taxon>Aphanomyces</taxon>
    </lineage>
</organism>
<keyword evidence="5" id="KW-0067">ATP-binding</keyword>
<dbReference type="SUPFAM" id="SSF56112">
    <property type="entry name" value="Protein kinase-like (PK-like)"/>
    <property type="match status" value="1"/>
</dbReference>
<keyword evidence="1" id="KW-0723">Serine/threonine-protein kinase</keyword>
<evidence type="ECO:0000313" key="7">
    <source>
        <dbReference type="EMBL" id="KAF0699887.1"/>
    </source>
</evidence>
<sequence length="577" mass="64633">MSAADAWVAQRARQNDKPFFQSSLSGNQEEDEVVGPVVPKCASDVDQLVKRIHADSGHTYLLSEDYYLYKDEMVARSIFTAYRQKGRQEMVVKLTNEHELHFIEYLNDRADKHTSLFVADWKTFGVATFNASIGSCPFIVYERGTANLKTMHDRRLNPFQMYAMVIDLVDAVKFLHRHGVLHGNLCLTNALFCGHSSKTKLIDFAMTAKLNLPIRTYGKPEYCPPEVAVAIVAGRSIDATPAMDAWALAVTLLKLFSRRTDTLVELANLDGPRIVRKLASPSFSFRESIDTCLHLHQPQKDVLRKCLAWDPAARGSLDDLRHLVPVAKTGQASLDAISDKLTGLQITMWQLDKFLVPSMWTLREKTGRGILPKARKMLLKTDFAIEFCCEMRHDDHPCDMSSYRSAADDTLVVAVNSPLVEKALPYMKVTLKLFKLASVVAGAGGLVGDFLNFDLTTMDRIHAAIGAAQSINDNVGSLGLEDKLADAVARLEQNASPDEMERVKREVQDAVTQFRQDEKMYETLKQLLVDAGYAFNHRGHIGGLTKKLVRADHKYFPGQVRWVCAHHADAFQTSFVQ</sequence>
<keyword evidence="4" id="KW-0418">Kinase</keyword>
<feature type="domain" description="Protein kinase" evidence="6">
    <location>
        <begin position="46"/>
        <end position="325"/>
    </location>
</feature>
<dbReference type="SMART" id="SM00220">
    <property type="entry name" value="S_TKc"/>
    <property type="match status" value="1"/>
</dbReference>
<evidence type="ECO:0000256" key="2">
    <source>
        <dbReference type="ARBA" id="ARBA00022679"/>
    </source>
</evidence>
<gene>
    <name evidence="8" type="primary">Aste57867_9563</name>
    <name evidence="7" type="ORF">As57867_009525</name>
    <name evidence="8" type="ORF">ASTE57867_9563</name>
</gene>
<dbReference type="InterPro" id="IPR000719">
    <property type="entry name" value="Prot_kinase_dom"/>
</dbReference>
<reference evidence="8 9" key="1">
    <citation type="submission" date="2019-03" db="EMBL/GenBank/DDBJ databases">
        <authorList>
            <person name="Gaulin E."/>
            <person name="Dumas B."/>
        </authorList>
    </citation>
    <scope>NUCLEOTIDE SEQUENCE [LARGE SCALE GENOMIC DNA]</scope>
    <source>
        <strain evidence="8">CBS 568.67</strain>
    </source>
</reference>
<evidence type="ECO:0000259" key="6">
    <source>
        <dbReference type="PROSITE" id="PS50011"/>
    </source>
</evidence>
<accession>A0A485KNK7</accession>
<dbReference type="EMBL" id="VJMH01005150">
    <property type="protein sequence ID" value="KAF0699887.1"/>
    <property type="molecule type" value="Genomic_DNA"/>
</dbReference>
<evidence type="ECO:0000256" key="4">
    <source>
        <dbReference type="ARBA" id="ARBA00022777"/>
    </source>
</evidence>
<protein>
    <submittedName>
        <fullName evidence="8">Aste57867_9563 protein</fullName>
    </submittedName>
</protein>
<proteinExistence type="predicted"/>
<dbReference type="InterPro" id="IPR011009">
    <property type="entry name" value="Kinase-like_dom_sf"/>
</dbReference>
<name>A0A485KNK7_9STRA</name>
<evidence type="ECO:0000256" key="5">
    <source>
        <dbReference type="ARBA" id="ARBA00022840"/>
    </source>
</evidence>
<keyword evidence="2" id="KW-0808">Transferase</keyword>
<keyword evidence="9" id="KW-1185">Reference proteome</keyword>
<dbReference type="GO" id="GO:0005524">
    <property type="term" value="F:ATP binding"/>
    <property type="evidence" value="ECO:0007669"/>
    <property type="project" value="UniProtKB-KW"/>
</dbReference>
<evidence type="ECO:0000313" key="9">
    <source>
        <dbReference type="Proteomes" id="UP000332933"/>
    </source>
</evidence>
<dbReference type="PROSITE" id="PS50011">
    <property type="entry name" value="PROTEIN_KINASE_DOM"/>
    <property type="match status" value="1"/>
</dbReference>
<evidence type="ECO:0000256" key="3">
    <source>
        <dbReference type="ARBA" id="ARBA00022741"/>
    </source>
</evidence>
<dbReference type="PANTHER" id="PTHR24349">
    <property type="entry name" value="SERINE/THREONINE-PROTEIN KINASE"/>
    <property type="match status" value="1"/>
</dbReference>
<dbReference type="InterPro" id="IPR050205">
    <property type="entry name" value="CDPK_Ser/Thr_kinases"/>
</dbReference>
<dbReference type="EMBL" id="CAADRA010005171">
    <property type="protein sequence ID" value="VFT86442.1"/>
    <property type="molecule type" value="Genomic_DNA"/>
</dbReference>
<dbReference type="Pfam" id="PF00069">
    <property type="entry name" value="Pkinase"/>
    <property type="match status" value="1"/>
</dbReference>
<dbReference type="Proteomes" id="UP000332933">
    <property type="component" value="Unassembled WGS sequence"/>
</dbReference>
<dbReference type="OrthoDB" id="103029at2759"/>
<dbReference type="AlphaFoldDB" id="A0A485KNK7"/>
<dbReference type="Gene3D" id="1.10.510.10">
    <property type="entry name" value="Transferase(Phosphotransferase) domain 1"/>
    <property type="match status" value="1"/>
</dbReference>
<evidence type="ECO:0000256" key="1">
    <source>
        <dbReference type="ARBA" id="ARBA00022527"/>
    </source>
</evidence>
<keyword evidence="3" id="KW-0547">Nucleotide-binding</keyword>
<dbReference type="GO" id="GO:0004674">
    <property type="term" value="F:protein serine/threonine kinase activity"/>
    <property type="evidence" value="ECO:0007669"/>
    <property type="project" value="UniProtKB-KW"/>
</dbReference>
<evidence type="ECO:0000313" key="8">
    <source>
        <dbReference type="EMBL" id="VFT86442.1"/>
    </source>
</evidence>
<reference evidence="7" key="2">
    <citation type="submission" date="2019-06" db="EMBL/GenBank/DDBJ databases">
        <title>Genomics analysis of Aphanomyces spp. identifies a new class of oomycete effector associated with host adaptation.</title>
        <authorList>
            <person name="Gaulin E."/>
        </authorList>
    </citation>
    <scope>NUCLEOTIDE SEQUENCE</scope>
    <source>
        <strain evidence="7">CBS 578.67</strain>
    </source>
</reference>